<proteinExistence type="predicted"/>
<dbReference type="Proteomes" id="UP000184188">
    <property type="component" value="Unassembled WGS sequence"/>
</dbReference>
<dbReference type="RefSeq" id="XP_022583580.1">
    <property type="nucleotide sequence ID" value="XM_022722267.1"/>
</dbReference>
<dbReference type="VEuPathDB" id="FungiDB:ASPZODRAFT_129452"/>
<keyword evidence="3" id="KW-1185">Reference proteome</keyword>
<sequence>MSIQAPRSGLRFRHFALIYLNERGELGFETSPSIASSSDGILSPEIRERFLQAVALSNSVRMPNDGHAPSQSALVSSERKDINHGTVASTLLDHSEQLEIPVYNSKMLRLYYEKAFEALQQTNCRVLAKAYIKLVEPRKQVNFPYNGRRVISGLSRQLDPEETKPGWWPTGVPHREPDHLLKPERIRLLVHILCDLRESHGMSVQKLWEADQAIRYQFDPSERLRLLDEIYRVRRQEEKFLNEEIGQHCRISSMAYCL</sequence>
<dbReference type="InterPro" id="IPR021264">
    <property type="entry name" value="AFUB_079030/YDR124W-like"/>
</dbReference>
<protein>
    <recommendedName>
        <fullName evidence="1">Subtelomeric hrmA-associated cluster protein AFUB-079030/YDR124W-like helical bundle domain-containing protein</fullName>
    </recommendedName>
</protein>
<name>A0A1L9SPF0_9EURO</name>
<dbReference type="EMBL" id="KV878338">
    <property type="protein sequence ID" value="OJJ49070.1"/>
    <property type="molecule type" value="Genomic_DNA"/>
</dbReference>
<organism evidence="2 3">
    <name type="scientific">Penicilliopsis zonata CBS 506.65</name>
    <dbReference type="NCBI Taxonomy" id="1073090"/>
    <lineage>
        <taxon>Eukaryota</taxon>
        <taxon>Fungi</taxon>
        <taxon>Dikarya</taxon>
        <taxon>Ascomycota</taxon>
        <taxon>Pezizomycotina</taxon>
        <taxon>Eurotiomycetes</taxon>
        <taxon>Eurotiomycetidae</taxon>
        <taxon>Eurotiales</taxon>
        <taxon>Aspergillaceae</taxon>
        <taxon>Penicilliopsis</taxon>
    </lineage>
</organism>
<reference evidence="3" key="1">
    <citation type="journal article" date="2017" name="Genome Biol.">
        <title>Comparative genomics reveals high biological diversity and specific adaptations in the industrially and medically important fungal genus Aspergillus.</title>
        <authorList>
            <person name="de Vries R.P."/>
            <person name="Riley R."/>
            <person name="Wiebenga A."/>
            <person name="Aguilar-Osorio G."/>
            <person name="Amillis S."/>
            <person name="Uchima C.A."/>
            <person name="Anderluh G."/>
            <person name="Asadollahi M."/>
            <person name="Askin M."/>
            <person name="Barry K."/>
            <person name="Battaglia E."/>
            <person name="Bayram O."/>
            <person name="Benocci T."/>
            <person name="Braus-Stromeyer S.A."/>
            <person name="Caldana C."/>
            <person name="Canovas D."/>
            <person name="Cerqueira G.C."/>
            <person name="Chen F."/>
            <person name="Chen W."/>
            <person name="Choi C."/>
            <person name="Clum A."/>
            <person name="Dos Santos R.A."/>
            <person name="Damasio A.R."/>
            <person name="Diallinas G."/>
            <person name="Emri T."/>
            <person name="Fekete E."/>
            <person name="Flipphi M."/>
            <person name="Freyberg S."/>
            <person name="Gallo A."/>
            <person name="Gournas C."/>
            <person name="Habgood R."/>
            <person name="Hainaut M."/>
            <person name="Harispe M.L."/>
            <person name="Henrissat B."/>
            <person name="Hilden K.S."/>
            <person name="Hope R."/>
            <person name="Hossain A."/>
            <person name="Karabika E."/>
            <person name="Karaffa L."/>
            <person name="Karanyi Z."/>
            <person name="Krasevec N."/>
            <person name="Kuo A."/>
            <person name="Kusch H."/>
            <person name="LaButti K."/>
            <person name="Lagendijk E.L."/>
            <person name="Lapidus A."/>
            <person name="Levasseur A."/>
            <person name="Lindquist E."/>
            <person name="Lipzen A."/>
            <person name="Logrieco A.F."/>
            <person name="MacCabe A."/>
            <person name="Maekelae M.R."/>
            <person name="Malavazi I."/>
            <person name="Melin P."/>
            <person name="Meyer V."/>
            <person name="Mielnichuk N."/>
            <person name="Miskei M."/>
            <person name="Molnar A.P."/>
            <person name="Mule G."/>
            <person name="Ngan C.Y."/>
            <person name="Orejas M."/>
            <person name="Orosz E."/>
            <person name="Ouedraogo J.P."/>
            <person name="Overkamp K.M."/>
            <person name="Park H.-S."/>
            <person name="Perrone G."/>
            <person name="Piumi F."/>
            <person name="Punt P.J."/>
            <person name="Ram A.F."/>
            <person name="Ramon A."/>
            <person name="Rauscher S."/>
            <person name="Record E."/>
            <person name="Riano-Pachon D.M."/>
            <person name="Robert V."/>
            <person name="Roehrig J."/>
            <person name="Ruller R."/>
            <person name="Salamov A."/>
            <person name="Salih N.S."/>
            <person name="Samson R.A."/>
            <person name="Sandor E."/>
            <person name="Sanguinetti M."/>
            <person name="Schuetze T."/>
            <person name="Sepcic K."/>
            <person name="Shelest E."/>
            <person name="Sherlock G."/>
            <person name="Sophianopoulou V."/>
            <person name="Squina F.M."/>
            <person name="Sun H."/>
            <person name="Susca A."/>
            <person name="Todd R.B."/>
            <person name="Tsang A."/>
            <person name="Unkles S.E."/>
            <person name="van de Wiele N."/>
            <person name="van Rossen-Uffink D."/>
            <person name="Oliveira J.V."/>
            <person name="Vesth T.C."/>
            <person name="Visser J."/>
            <person name="Yu J.-H."/>
            <person name="Zhou M."/>
            <person name="Andersen M.R."/>
            <person name="Archer D.B."/>
            <person name="Baker S.E."/>
            <person name="Benoit I."/>
            <person name="Brakhage A.A."/>
            <person name="Braus G.H."/>
            <person name="Fischer R."/>
            <person name="Frisvad J.C."/>
            <person name="Goldman G.H."/>
            <person name="Houbraken J."/>
            <person name="Oakley B."/>
            <person name="Pocsi I."/>
            <person name="Scazzocchio C."/>
            <person name="Seiboth B."/>
            <person name="vanKuyk P.A."/>
            <person name="Wortman J."/>
            <person name="Dyer P.S."/>
            <person name="Grigoriev I.V."/>
        </authorList>
    </citation>
    <scope>NUCLEOTIDE SEQUENCE [LARGE SCALE GENOMIC DNA]</scope>
    <source>
        <strain evidence="3">CBS 506.65</strain>
    </source>
</reference>
<dbReference type="GeneID" id="34608732"/>
<evidence type="ECO:0000313" key="3">
    <source>
        <dbReference type="Proteomes" id="UP000184188"/>
    </source>
</evidence>
<feature type="domain" description="Subtelomeric hrmA-associated cluster protein AFUB-079030/YDR124W-like helical bundle" evidence="1">
    <location>
        <begin position="104"/>
        <end position="235"/>
    </location>
</feature>
<dbReference type="Pfam" id="PF11001">
    <property type="entry name" value="AFUB_07903_YDR124W_hel"/>
    <property type="match status" value="1"/>
</dbReference>
<dbReference type="PANTHER" id="PTHR36102">
    <property type="entry name" value="CHROMOSOME 10, WHOLE GENOME SHOTGUN SEQUENCE"/>
    <property type="match status" value="1"/>
</dbReference>
<accession>A0A1L9SPF0</accession>
<dbReference type="AlphaFoldDB" id="A0A1L9SPF0"/>
<evidence type="ECO:0000313" key="2">
    <source>
        <dbReference type="EMBL" id="OJJ49070.1"/>
    </source>
</evidence>
<gene>
    <name evidence="2" type="ORF">ASPZODRAFT_129452</name>
</gene>
<dbReference type="InterPro" id="IPR047092">
    <property type="entry name" value="AFUB_07903/YDR124W-like_hel"/>
</dbReference>
<dbReference type="STRING" id="1073090.A0A1L9SPF0"/>
<evidence type="ECO:0000259" key="1">
    <source>
        <dbReference type="Pfam" id="PF11001"/>
    </source>
</evidence>
<dbReference type="OrthoDB" id="5338458at2759"/>
<dbReference type="PANTHER" id="PTHR36102:SF1">
    <property type="entry name" value="YDR124W-LIKE HELICAL BUNDLE DOMAIN-CONTAINING PROTEIN"/>
    <property type="match status" value="1"/>
</dbReference>